<keyword evidence="3" id="KW-0560">Oxidoreductase</keyword>
<reference evidence="4" key="1">
    <citation type="submission" date="2021-07" db="EMBL/GenBank/DDBJ databases">
        <authorList>
            <person name="Branca A.L. A."/>
        </authorList>
    </citation>
    <scope>NUCLEOTIDE SEQUENCE</scope>
</reference>
<dbReference type="InterPro" id="IPR057571">
    <property type="entry name" value="SDR_PhqE-like"/>
</dbReference>
<dbReference type="Gene3D" id="3.40.50.720">
    <property type="entry name" value="NAD(P)-binding Rossmann-like Domain"/>
    <property type="match status" value="1"/>
</dbReference>
<protein>
    <submittedName>
        <fullName evidence="4">Uncharacterized protein</fullName>
    </submittedName>
</protein>
<dbReference type="InterPro" id="IPR036291">
    <property type="entry name" value="NAD(P)-bd_dom_sf"/>
</dbReference>
<dbReference type="Proteomes" id="UP001152592">
    <property type="component" value="Unassembled WGS sequence"/>
</dbReference>
<evidence type="ECO:0000313" key="5">
    <source>
        <dbReference type="Proteomes" id="UP001152592"/>
    </source>
</evidence>
<dbReference type="SUPFAM" id="SSF51735">
    <property type="entry name" value="NAD(P)-binding Rossmann-fold domains"/>
    <property type="match status" value="1"/>
</dbReference>
<comment type="caution">
    <text evidence="4">The sequence shown here is derived from an EMBL/GenBank/DDBJ whole genome shotgun (WGS) entry which is preliminary data.</text>
</comment>
<dbReference type="PANTHER" id="PTHR43477">
    <property type="entry name" value="DIHYDROANTICAPSIN 7-DEHYDROGENASE"/>
    <property type="match status" value="1"/>
</dbReference>
<accession>A0A9W4I6D0</accession>
<dbReference type="InterPro" id="IPR051122">
    <property type="entry name" value="SDR_DHRS6-like"/>
</dbReference>
<dbReference type="InterPro" id="IPR002347">
    <property type="entry name" value="SDR_fam"/>
</dbReference>
<sequence length="278" mass="29620">MSNTHNPQVTCCVLRNLVILPENSFLPKFSSTFKMPSIANKSVLVIGGSSGIGYAVAEKCLAEGAKVHIASSSPSRVNASVSSLKEQFPKGDISGHICDLADQNVEQNLEKLLEAIKPLDHIVFTAGDALALTPLEKIDLEAIQKAGHIRFAVPLLVAKLAPRFLNPSFQSSYTLTTGVGSQKPFPNWSLISGYLSGLHGMTRNLALDLKPLRVNLVSPGVVDTPLWGPDGVPEEMSQHTTLGKVGTPEEVAEAYLYLMKDTNATGSCISTNGGSLLL</sequence>
<dbReference type="Pfam" id="PF23441">
    <property type="entry name" value="SDR"/>
    <property type="match status" value="1"/>
</dbReference>
<dbReference type="PRINTS" id="PR00081">
    <property type="entry name" value="GDHRDH"/>
</dbReference>
<name>A0A9W4I6D0_9EURO</name>
<keyword evidence="2" id="KW-0521">NADP</keyword>
<proteinExistence type="inferred from homology"/>
<dbReference type="AlphaFoldDB" id="A0A9W4I6D0"/>
<evidence type="ECO:0000256" key="1">
    <source>
        <dbReference type="ARBA" id="ARBA00006484"/>
    </source>
</evidence>
<organism evidence="4 5">
    <name type="scientific">Penicillium salamii</name>
    <dbReference type="NCBI Taxonomy" id="1612424"/>
    <lineage>
        <taxon>Eukaryota</taxon>
        <taxon>Fungi</taxon>
        <taxon>Dikarya</taxon>
        <taxon>Ascomycota</taxon>
        <taxon>Pezizomycotina</taxon>
        <taxon>Eurotiomycetes</taxon>
        <taxon>Eurotiomycetidae</taxon>
        <taxon>Eurotiales</taxon>
        <taxon>Aspergillaceae</taxon>
        <taxon>Penicillium</taxon>
    </lineage>
</organism>
<comment type="similarity">
    <text evidence="1">Belongs to the short-chain dehydrogenases/reductases (SDR) family.</text>
</comment>
<dbReference type="EMBL" id="CAJVPD010000011">
    <property type="protein sequence ID" value="CAG8226464.1"/>
    <property type="molecule type" value="Genomic_DNA"/>
</dbReference>
<gene>
    <name evidence="4" type="ORF">PSALAMII_LOCUS183</name>
</gene>
<evidence type="ECO:0000313" key="4">
    <source>
        <dbReference type="EMBL" id="CAG8226464.1"/>
    </source>
</evidence>
<dbReference type="PANTHER" id="PTHR43477:SF1">
    <property type="entry name" value="DIHYDROANTICAPSIN 7-DEHYDROGENASE"/>
    <property type="match status" value="1"/>
</dbReference>
<dbReference type="CDD" id="cd05233">
    <property type="entry name" value="SDR_c"/>
    <property type="match status" value="1"/>
</dbReference>
<evidence type="ECO:0000256" key="3">
    <source>
        <dbReference type="ARBA" id="ARBA00023002"/>
    </source>
</evidence>
<dbReference type="GO" id="GO:0016491">
    <property type="term" value="F:oxidoreductase activity"/>
    <property type="evidence" value="ECO:0007669"/>
    <property type="project" value="UniProtKB-KW"/>
</dbReference>
<evidence type="ECO:0000256" key="2">
    <source>
        <dbReference type="ARBA" id="ARBA00022857"/>
    </source>
</evidence>
<dbReference type="OrthoDB" id="1928087at2759"/>